<dbReference type="VEuPathDB" id="PlasmoDB:PCOAH_00050130"/>
<dbReference type="PANTHER" id="PTHR23084:SF263">
    <property type="entry name" value="MORN REPEAT-CONTAINING PROTEIN 1"/>
    <property type="match status" value="1"/>
</dbReference>
<dbReference type="RefSeq" id="XP_019917407.1">
    <property type="nucleotide sequence ID" value="XM_020061795.1"/>
</dbReference>
<feature type="compositionally biased region" description="Polar residues" evidence="2">
    <location>
        <begin position="447"/>
        <end position="457"/>
    </location>
</feature>
<keyword evidence="4" id="KW-1185">Reference proteome</keyword>
<accession>A0A1B1E6Q2</accession>
<keyword evidence="1" id="KW-0677">Repeat</keyword>
<feature type="region of interest" description="Disordered" evidence="2">
    <location>
        <begin position="574"/>
        <end position="625"/>
    </location>
</feature>
<evidence type="ECO:0000256" key="1">
    <source>
        <dbReference type="ARBA" id="ARBA00022737"/>
    </source>
</evidence>
<reference evidence="4" key="1">
    <citation type="submission" date="2016-06" db="EMBL/GenBank/DDBJ databases">
        <title>First high quality genome sequence of Plasmodium coatneyi using continuous long reads from single molecule, real-time sequencing.</title>
        <authorList>
            <person name="Chien J.-T."/>
            <person name="Pakala S.B."/>
            <person name="Geraldo J.A."/>
            <person name="Lapp S.A."/>
            <person name="Barnwell J.W."/>
            <person name="Kissinger J.C."/>
            <person name="Galinski M.R."/>
            <person name="Humphrey J.C."/>
        </authorList>
    </citation>
    <scope>NUCLEOTIDE SEQUENCE [LARGE SCALE GENOMIC DNA]</scope>
    <source>
        <strain evidence="4">Hackeri</strain>
    </source>
</reference>
<dbReference type="GeneID" id="30911747"/>
<evidence type="ECO:0000256" key="2">
    <source>
        <dbReference type="SAM" id="MobiDB-lite"/>
    </source>
</evidence>
<dbReference type="PANTHER" id="PTHR23084">
    <property type="entry name" value="PHOSPHATIDYLINOSITOL-4-PHOSPHATE 5-KINASE RELATED"/>
    <property type="match status" value="1"/>
</dbReference>
<dbReference type="KEGG" id="pcot:PCOAH_00050130"/>
<feature type="compositionally biased region" description="Polar residues" evidence="2">
    <location>
        <begin position="493"/>
        <end position="509"/>
    </location>
</feature>
<feature type="compositionally biased region" description="Basic and acidic residues" evidence="2">
    <location>
        <begin position="458"/>
        <end position="474"/>
    </location>
</feature>
<dbReference type="Proteomes" id="UP000092716">
    <property type="component" value="Chromosome 13"/>
</dbReference>
<dbReference type="AlphaFoldDB" id="A0A1B1E6Q2"/>
<protein>
    <recommendedName>
        <fullName evidence="5">MORN repeat protein</fullName>
    </recommendedName>
</protein>
<organism evidence="3 4">
    <name type="scientific">Plasmodium coatneyi</name>
    <dbReference type="NCBI Taxonomy" id="208452"/>
    <lineage>
        <taxon>Eukaryota</taxon>
        <taxon>Sar</taxon>
        <taxon>Alveolata</taxon>
        <taxon>Apicomplexa</taxon>
        <taxon>Aconoidasida</taxon>
        <taxon>Haemosporida</taxon>
        <taxon>Plasmodiidae</taxon>
        <taxon>Plasmodium</taxon>
    </lineage>
</organism>
<dbReference type="Gene3D" id="2.20.110.10">
    <property type="entry name" value="Histone H3 K4-specific methyltransferase SET7/9 N-terminal domain"/>
    <property type="match status" value="1"/>
</dbReference>
<dbReference type="SMART" id="SM00698">
    <property type="entry name" value="MORN"/>
    <property type="match status" value="3"/>
</dbReference>
<dbReference type="OrthoDB" id="392831at2759"/>
<evidence type="ECO:0000313" key="3">
    <source>
        <dbReference type="EMBL" id="ANQ10712.1"/>
    </source>
</evidence>
<evidence type="ECO:0008006" key="5">
    <source>
        <dbReference type="Google" id="ProtNLM"/>
    </source>
</evidence>
<feature type="compositionally biased region" description="Acidic residues" evidence="2">
    <location>
        <begin position="340"/>
        <end position="349"/>
    </location>
</feature>
<feature type="region of interest" description="Disordered" evidence="2">
    <location>
        <begin position="310"/>
        <end position="517"/>
    </location>
</feature>
<dbReference type="EMBL" id="CP016251">
    <property type="protein sequence ID" value="ANQ10712.1"/>
    <property type="molecule type" value="Genomic_DNA"/>
</dbReference>
<evidence type="ECO:0000313" key="4">
    <source>
        <dbReference type="Proteomes" id="UP000092716"/>
    </source>
</evidence>
<feature type="compositionally biased region" description="Polar residues" evidence="2">
    <location>
        <begin position="597"/>
        <end position="609"/>
    </location>
</feature>
<feature type="compositionally biased region" description="Low complexity" evidence="2">
    <location>
        <begin position="407"/>
        <end position="434"/>
    </location>
</feature>
<dbReference type="InterPro" id="IPR003409">
    <property type="entry name" value="MORN"/>
</dbReference>
<sequence length="805" mass="91687">MCQKSGQEIPCLNFVVNEREEFLNIFNYKNVKCFKSCNYIYIGQFKKENDPHGRNENDYDLISKKDEDIKKIETKEFTLGREKSDKKKKKKCSKYIKDGYGILITLRRNTFGQEVIVNKFIGNWKNNKKNGLGFNIYLNRNVYYGYYENNAKNGWGHFEWRASQSYYEGNWVNNQMNGKGIYKSKTFLFDGDFYSNKFLNSSGEWIDVVAMEEEKKNVSLLKRYSISGDEIIDLVCLPFDFLKSNLKKIADLIKYKYNKVPFFMCSKSFIEKNRNFNLSKFIFLSYYFGPEDPFCEESNYQLLFDGVQNEEGKSSQGGNSKVGLEDPNLKSSRGGTPSDAGEEVEDDSSSGESTGSSGSDPSDLSSSPLATSSSDFSSGENEGSDKGGMSPSNSSNWSKGRAHSNRSNRYNHSNVSASSHLSSLSAITNSSYNSKWTSSPHDDLNNSKRQSLNNADITRNESKGSSESDLKEYIKNANKSNDFKEESLAEAPSNISNSCQNGMNSTSGRCNEDTSYEMEERKKNEMYQMMKKYVHIYANSEDTSSEYSIRSSETESSDEGGGFLKVESKQHFDGTKCGENEQSGGTKLTDGKETVGENANQKVNNSFSGEGNMGRPNPSEGSPHINRRKIKIEKELCKIKIDTQFLEKLKNCNLTCIHKIKQKMATSMMLKYPFIFSLSISEDKNKYKTITKEFLLESCTIPPMWLLQIYFGATENKLPERIFSPPFFDFYNSNMNMSMHPYFQTPQNNDDVDHFNGGEISPLNFFLITDLLVEDTKNIEHLKGLVRDKFINFSFLSNLFFVILE</sequence>
<name>A0A1B1E6Q2_9APIC</name>
<gene>
    <name evidence="3" type="ORF">PCOAH_00050130</name>
</gene>
<feature type="compositionally biased region" description="Low complexity" evidence="2">
    <location>
        <begin position="350"/>
        <end position="378"/>
    </location>
</feature>
<feature type="region of interest" description="Disordered" evidence="2">
    <location>
        <begin position="542"/>
        <end position="562"/>
    </location>
</feature>
<proteinExistence type="predicted"/>
<dbReference type="SUPFAM" id="SSF82185">
    <property type="entry name" value="Histone H3 K4-specific methyltransferase SET7/9 N-terminal domain"/>
    <property type="match status" value="1"/>
</dbReference>